<evidence type="ECO:0000313" key="2">
    <source>
        <dbReference type="Proteomes" id="UP000756132"/>
    </source>
</evidence>
<dbReference type="KEGG" id="ffu:CLAFUR5_11773"/>
<protein>
    <submittedName>
        <fullName evidence="1">Uncharacterized protein</fullName>
    </submittedName>
</protein>
<name>A0A9Q8PI55_PASFU</name>
<dbReference type="Proteomes" id="UP000756132">
    <property type="component" value="Chromosome 10"/>
</dbReference>
<keyword evidence="2" id="KW-1185">Reference proteome</keyword>
<gene>
    <name evidence="1" type="ORF">CLAFUR5_11773</name>
</gene>
<reference evidence="1" key="1">
    <citation type="submission" date="2021-12" db="EMBL/GenBank/DDBJ databases">
        <authorList>
            <person name="Zaccaron A."/>
            <person name="Stergiopoulos I."/>
        </authorList>
    </citation>
    <scope>NUCLEOTIDE SEQUENCE</scope>
    <source>
        <strain evidence="1">Race5_Kim</strain>
    </source>
</reference>
<dbReference type="GeneID" id="71991651"/>
<accession>A0A9Q8PI55</accession>
<proteinExistence type="predicted"/>
<sequence length="258" mass="28936">MASVSAPQEAKPCFVTLPQEIRDMIYEHAYQPYVQRMRGKKAITYRCPPPSLHRCSHVWNAAFPATGHAKYREILLGLEYITHYPSSESKGFVLCINGVARGCNEAQWVAKIHSQKSSSVRLIPGSAYEGWKTEKLSRDSHVHDFACEGWKRLALLLVEAVSSTSTSGSDWHGANGSSGEMMEKHRLIEEALAILIMRNKKHPRAEERLTDIRVLTIAAVSFDAALAYIDVATKMAEKCAKYQELKKELESMIAQEDV</sequence>
<dbReference type="EMBL" id="CP090172">
    <property type="protein sequence ID" value="UJO22893.1"/>
    <property type="molecule type" value="Genomic_DNA"/>
</dbReference>
<organism evidence="1 2">
    <name type="scientific">Passalora fulva</name>
    <name type="common">Tomato leaf mold</name>
    <name type="synonym">Cladosporium fulvum</name>
    <dbReference type="NCBI Taxonomy" id="5499"/>
    <lineage>
        <taxon>Eukaryota</taxon>
        <taxon>Fungi</taxon>
        <taxon>Dikarya</taxon>
        <taxon>Ascomycota</taxon>
        <taxon>Pezizomycotina</taxon>
        <taxon>Dothideomycetes</taxon>
        <taxon>Dothideomycetidae</taxon>
        <taxon>Mycosphaerellales</taxon>
        <taxon>Mycosphaerellaceae</taxon>
        <taxon>Fulvia</taxon>
    </lineage>
</organism>
<reference evidence="1" key="2">
    <citation type="journal article" date="2022" name="Microb. Genom.">
        <title>A chromosome-scale genome assembly of the tomato pathogen Cladosporium fulvum reveals a compartmentalized genome architecture and the presence of a dispensable chromosome.</title>
        <authorList>
            <person name="Zaccaron A.Z."/>
            <person name="Chen L.H."/>
            <person name="Samaras A."/>
            <person name="Stergiopoulos I."/>
        </authorList>
    </citation>
    <scope>NUCLEOTIDE SEQUENCE</scope>
    <source>
        <strain evidence="1">Race5_Kim</strain>
    </source>
</reference>
<dbReference type="RefSeq" id="XP_047767259.1">
    <property type="nucleotide sequence ID" value="XM_047910921.1"/>
</dbReference>
<evidence type="ECO:0000313" key="1">
    <source>
        <dbReference type="EMBL" id="UJO22893.1"/>
    </source>
</evidence>
<dbReference type="AlphaFoldDB" id="A0A9Q8PI55"/>